<dbReference type="AlphaFoldDB" id="A0A0M9DCV6"/>
<reference evidence="2 3" key="1">
    <citation type="journal article" date="2015" name="Genome Biol. Evol.">
        <title>Functionally Structured Genomes in Lactobacillus kunkeei Colonizing the Honey Crop and Food Products of Honeybees and Stingless Bees.</title>
        <authorList>
            <person name="Tamarit D."/>
            <person name="Ellegaard K.M."/>
            <person name="Wikander J."/>
            <person name="Olofsson T."/>
            <person name="Vasquez A."/>
            <person name="Andersson S.G."/>
        </authorList>
    </citation>
    <scope>NUCLEOTIDE SEQUENCE [LARGE SCALE GENOMIC DNA]</scope>
    <source>
        <strain evidence="2 3">LAko</strain>
    </source>
</reference>
<keyword evidence="3" id="KW-1185">Reference proteome</keyword>
<sequence>MKFKNMIKLLVLVAFAFIAVSFSTNRASASAKVHYVDSFPKQMRGIWYEGIKYKGKKYVQGMEVTKKKMFTEDSDGNEYGLVLHNVNEKHVRVNKKAAFEPKYAGYYIGDDGKKVYFVNSWNTKRSSKPQSLLSYTKFRGHKMIVLYDVAHNTDYGLFRTIKLAKEFADKGN</sequence>
<evidence type="ECO:0000313" key="3">
    <source>
        <dbReference type="Proteomes" id="UP000037778"/>
    </source>
</evidence>
<dbReference type="RefSeq" id="WP_053791366.1">
    <property type="nucleotide sequence ID" value="NZ_JXCY01000002.1"/>
</dbReference>
<evidence type="ECO:0000313" key="2">
    <source>
        <dbReference type="EMBL" id="KOY77053.1"/>
    </source>
</evidence>
<dbReference type="EMBL" id="JXCY01000002">
    <property type="protein sequence ID" value="KOY77053.1"/>
    <property type="molecule type" value="Genomic_DNA"/>
</dbReference>
<evidence type="ECO:0000256" key="1">
    <source>
        <dbReference type="SAM" id="SignalP"/>
    </source>
</evidence>
<feature type="chain" id="PRO_5039646757" description="DUF4767 domain-containing protein" evidence="1">
    <location>
        <begin position="27"/>
        <end position="172"/>
    </location>
</feature>
<dbReference type="Proteomes" id="UP000037778">
    <property type="component" value="Unassembled WGS sequence"/>
</dbReference>
<evidence type="ECO:0008006" key="4">
    <source>
        <dbReference type="Google" id="ProtNLM"/>
    </source>
</evidence>
<name>A0A0M9DCV6_9LACO</name>
<protein>
    <recommendedName>
        <fullName evidence="4">DUF4767 domain-containing protein</fullName>
    </recommendedName>
</protein>
<comment type="caution">
    <text evidence="2">The sequence shown here is derived from an EMBL/GenBank/DDBJ whole genome shotgun (WGS) entry which is preliminary data.</text>
</comment>
<organism evidence="2 3">
    <name type="scientific">Apilactobacillus kunkeei</name>
    <dbReference type="NCBI Taxonomy" id="148814"/>
    <lineage>
        <taxon>Bacteria</taxon>
        <taxon>Bacillati</taxon>
        <taxon>Bacillota</taxon>
        <taxon>Bacilli</taxon>
        <taxon>Lactobacillales</taxon>
        <taxon>Lactobacillaceae</taxon>
        <taxon>Apilactobacillus</taxon>
    </lineage>
</organism>
<accession>A0A0M9DCV6</accession>
<gene>
    <name evidence="2" type="ORF">RZ71_09560</name>
</gene>
<feature type="signal peptide" evidence="1">
    <location>
        <begin position="1"/>
        <end position="26"/>
    </location>
</feature>
<proteinExistence type="predicted"/>
<dbReference type="PATRIC" id="fig|148814.8.peg.150"/>
<keyword evidence="1" id="KW-0732">Signal</keyword>